<protein>
    <recommendedName>
        <fullName evidence="1">Calcineurin-like phosphoesterase domain-containing protein</fullName>
    </recommendedName>
</protein>
<dbReference type="PANTHER" id="PTHR43143:SF1">
    <property type="entry name" value="SERINE_THREONINE-PROTEIN PHOSPHATASE CPPED1"/>
    <property type="match status" value="1"/>
</dbReference>
<evidence type="ECO:0000259" key="1">
    <source>
        <dbReference type="Pfam" id="PF00149"/>
    </source>
</evidence>
<evidence type="ECO:0000313" key="2">
    <source>
        <dbReference type="EMBL" id="KPJ63632.1"/>
    </source>
</evidence>
<dbReference type="CDD" id="cd00838">
    <property type="entry name" value="MPP_superfamily"/>
    <property type="match status" value="1"/>
</dbReference>
<dbReference type="PANTHER" id="PTHR43143">
    <property type="entry name" value="METALLOPHOSPHOESTERASE, CALCINEURIN SUPERFAMILY"/>
    <property type="match status" value="1"/>
</dbReference>
<dbReference type="InterPro" id="IPR004843">
    <property type="entry name" value="Calcineurin-like_PHP"/>
</dbReference>
<dbReference type="Gene3D" id="3.60.21.10">
    <property type="match status" value="1"/>
</dbReference>
<reference evidence="2 3" key="1">
    <citation type="journal article" date="2015" name="Microbiome">
        <title>Genomic resolution of linkages in carbon, nitrogen, and sulfur cycling among widespread estuary sediment bacteria.</title>
        <authorList>
            <person name="Baker B.J."/>
            <person name="Lazar C.S."/>
            <person name="Teske A.P."/>
            <person name="Dick G.J."/>
        </authorList>
    </citation>
    <scope>NUCLEOTIDE SEQUENCE [LARGE SCALE GENOMIC DNA]</scope>
    <source>
        <strain evidence="2">DG_56</strain>
    </source>
</reference>
<dbReference type="InterPro" id="IPR029052">
    <property type="entry name" value="Metallo-depent_PP-like"/>
</dbReference>
<dbReference type="EMBL" id="LIZY01000071">
    <property type="protein sequence ID" value="KPJ63632.1"/>
    <property type="molecule type" value="Genomic_DNA"/>
</dbReference>
<name>A0A0S7XMF3_9BACT</name>
<dbReference type="Proteomes" id="UP000052020">
    <property type="component" value="Unassembled WGS sequence"/>
</dbReference>
<accession>A0A0S7XMF3</accession>
<feature type="domain" description="Calcineurin-like phosphoesterase" evidence="1">
    <location>
        <begin position="12"/>
        <end position="231"/>
    </location>
</feature>
<evidence type="ECO:0000313" key="3">
    <source>
        <dbReference type="Proteomes" id="UP000052020"/>
    </source>
</evidence>
<dbReference type="GO" id="GO:0016787">
    <property type="term" value="F:hydrolase activity"/>
    <property type="evidence" value="ECO:0007669"/>
    <property type="project" value="InterPro"/>
</dbReference>
<dbReference type="AlphaFoldDB" id="A0A0S7XMF3"/>
<gene>
    <name evidence="2" type="ORF">AMK68_03440</name>
</gene>
<proteinExistence type="predicted"/>
<organism evidence="2 3">
    <name type="scientific">candidate division KD3-62 bacterium DG_56</name>
    <dbReference type="NCBI Taxonomy" id="1704032"/>
    <lineage>
        <taxon>Bacteria</taxon>
        <taxon>candidate division KD3-62</taxon>
    </lineage>
</organism>
<dbReference type="SUPFAM" id="SSF56300">
    <property type="entry name" value="Metallo-dependent phosphatases"/>
    <property type="match status" value="1"/>
</dbReference>
<dbReference type="InterPro" id="IPR051918">
    <property type="entry name" value="STPP_CPPED1"/>
</dbReference>
<dbReference type="Pfam" id="PF00149">
    <property type="entry name" value="Metallophos"/>
    <property type="match status" value="1"/>
</dbReference>
<sequence>MASASSAAPNQFVILSDIHPNRDPRGGGRVAQMASLTTQLLELHPAFVIQLGDFCGDPGPDPDLSRLEHGVQIFHRLREAGIDVYPVMGNHDIEGDSKTQFLCAHNPPFNPELDPEVNQVVHDRWCRDNRYWYSFDRGAIHFVIIDSNARVEERSRGPAESRWHAVASFLACDLCQRQSNSDRLPTLVFLHHPQYMTGNRKFYEERPLYQVLSQCPDHTVAAVFGGDWHRYEHFRGEDNLGVHVYATPPSIHEPANSPEYIVATVEPGKITFRTVDSITGGPGKSGAAYYPIVGKFTNLK</sequence>
<comment type="caution">
    <text evidence="2">The sequence shown here is derived from an EMBL/GenBank/DDBJ whole genome shotgun (WGS) entry which is preliminary data.</text>
</comment>